<organism evidence="1 2">
    <name type="scientific">Allacma fusca</name>
    <dbReference type="NCBI Taxonomy" id="39272"/>
    <lineage>
        <taxon>Eukaryota</taxon>
        <taxon>Metazoa</taxon>
        <taxon>Ecdysozoa</taxon>
        <taxon>Arthropoda</taxon>
        <taxon>Hexapoda</taxon>
        <taxon>Collembola</taxon>
        <taxon>Symphypleona</taxon>
        <taxon>Sminthuridae</taxon>
        <taxon>Allacma</taxon>
    </lineage>
</organism>
<accession>A0A8J2KZK7</accession>
<sequence length="158" mass="18037">MPQLVNLKIQRQAICTHKDIIATRAKDVEECNFCMMQFGAGNGKKLKTHVAYLCPKLLFRNRIDERTDVNVLARFLITQHTKRVALKELVKAGMQNKSLNRAILFMLHWHRWESSALWRQCNERTAFQGIKGKRNAGNHAGLLVADIMYSAGDTIVTS</sequence>
<dbReference type="Proteomes" id="UP000708208">
    <property type="component" value="Unassembled WGS sequence"/>
</dbReference>
<dbReference type="AlphaFoldDB" id="A0A8J2KZK7"/>
<comment type="caution">
    <text evidence="1">The sequence shown here is derived from an EMBL/GenBank/DDBJ whole genome shotgun (WGS) entry which is preliminary data.</text>
</comment>
<keyword evidence="2" id="KW-1185">Reference proteome</keyword>
<proteinExistence type="predicted"/>
<evidence type="ECO:0000313" key="2">
    <source>
        <dbReference type="Proteomes" id="UP000708208"/>
    </source>
</evidence>
<reference evidence="1" key="1">
    <citation type="submission" date="2021-06" db="EMBL/GenBank/DDBJ databases">
        <authorList>
            <person name="Hodson N. C."/>
            <person name="Mongue J. A."/>
            <person name="Jaron S. K."/>
        </authorList>
    </citation>
    <scope>NUCLEOTIDE SEQUENCE</scope>
</reference>
<evidence type="ECO:0000313" key="1">
    <source>
        <dbReference type="EMBL" id="CAG7823641.1"/>
    </source>
</evidence>
<dbReference type="EMBL" id="CAJVCH010530171">
    <property type="protein sequence ID" value="CAG7823641.1"/>
    <property type="molecule type" value="Genomic_DNA"/>
</dbReference>
<name>A0A8J2KZK7_9HEXA</name>
<protein>
    <submittedName>
        <fullName evidence="1">Uncharacterized protein</fullName>
    </submittedName>
</protein>
<gene>
    <name evidence="1" type="ORF">AFUS01_LOCUS33843</name>
</gene>